<name>A0A177ZQ13_9BACI</name>
<evidence type="ECO:0000313" key="2">
    <source>
        <dbReference type="Proteomes" id="UP000077881"/>
    </source>
</evidence>
<organism evidence="1 2">
    <name type="scientific">Lederbergia galactosidilytica</name>
    <dbReference type="NCBI Taxonomy" id="217031"/>
    <lineage>
        <taxon>Bacteria</taxon>
        <taxon>Bacillati</taxon>
        <taxon>Bacillota</taxon>
        <taxon>Bacilli</taxon>
        <taxon>Bacillales</taxon>
        <taxon>Bacillaceae</taxon>
        <taxon>Lederbergia</taxon>
    </lineage>
</organism>
<dbReference type="AlphaFoldDB" id="A0A177ZQ13"/>
<dbReference type="EMBL" id="LDJR01000052">
    <property type="protein sequence ID" value="OAK70066.1"/>
    <property type="molecule type" value="Genomic_DNA"/>
</dbReference>
<dbReference type="RefSeq" id="WP_064468258.1">
    <property type="nucleotide sequence ID" value="NZ_LDJR01000052.1"/>
</dbReference>
<evidence type="ECO:0000313" key="1">
    <source>
        <dbReference type="EMBL" id="OAK70066.1"/>
    </source>
</evidence>
<proteinExistence type="predicted"/>
<reference evidence="1 2" key="1">
    <citation type="submission" date="2015-05" db="EMBL/GenBank/DDBJ databases">
        <title>Comparison of genome.</title>
        <authorList>
            <person name="Zheng Z."/>
            <person name="Sun M."/>
        </authorList>
    </citation>
    <scope>NUCLEOTIDE SEQUENCE [LARGE SCALE GENOMIC DNA]</scope>
    <source>
        <strain evidence="1 2">G25-74</strain>
    </source>
</reference>
<dbReference type="PATRIC" id="fig|217031.6.peg.2763"/>
<accession>A0A177ZQ13</accession>
<keyword evidence="2" id="KW-1185">Reference proteome</keyword>
<comment type="caution">
    <text evidence="1">The sequence shown here is derived from an EMBL/GenBank/DDBJ whole genome shotgun (WGS) entry which is preliminary data.</text>
</comment>
<dbReference type="Proteomes" id="UP000077881">
    <property type="component" value="Unassembled WGS sequence"/>
</dbReference>
<dbReference type="STRING" id="217031.ABB05_12850"/>
<protein>
    <recommendedName>
        <fullName evidence="3">C2H2-type domain-containing protein</fullName>
    </recommendedName>
</protein>
<sequence length="91" mass="10916">MKTLKNQTIYQCEYCNKRLLSKNGARIHEEQYCWNSPIVKQKRIDVIRACKHEWDTVWDYIPGEAVKEPQYDQCIKCGVTEMEFRRIEESA</sequence>
<gene>
    <name evidence="1" type="ORF">ABB05_12850</name>
</gene>
<dbReference type="OrthoDB" id="2884961at2"/>
<evidence type="ECO:0008006" key="3">
    <source>
        <dbReference type="Google" id="ProtNLM"/>
    </source>
</evidence>